<dbReference type="PANTHER" id="PTHR34539">
    <property type="entry name" value="T6J4.11 PROTEIN"/>
    <property type="match status" value="1"/>
</dbReference>
<dbReference type="AlphaFoldDB" id="A0A0K9PKV6"/>
<keyword evidence="3" id="KW-1185">Reference proteome</keyword>
<feature type="compositionally biased region" description="Low complexity" evidence="1">
    <location>
        <begin position="77"/>
        <end position="86"/>
    </location>
</feature>
<gene>
    <name evidence="2" type="ORF">ZOSMA_209G00060</name>
</gene>
<dbReference type="Proteomes" id="UP000036987">
    <property type="component" value="Unassembled WGS sequence"/>
</dbReference>
<reference evidence="3" key="1">
    <citation type="journal article" date="2016" name="Nature">
        <title>The genome of the seagrass Zostera marina reveals angiosperm adaptation to the sea.</title>
        <authorList>
            <person name="Olsen J.L."/>
            <person name="Rouze P."/>
            <person name="Verhelst B."/>
            <person name="Lin Y.-C."/>
            <person name="Bayer T."/>
            <person name="Collen J."/>
            <person name="Dattolo E."/>
            <person name="De Paoli E."/>
            <person name="Dittami S."/>
            <person name="Maumus F."/>
            <person name="Michel G."/>
            <person name="Kersting A."/>
            <person name="Lauritano C."/>
            <person name="Lohaus R."/>
            <person name="Toepel M."/>
            <person name="Tonon T."/>
            <person name="Vanneste K."/>
            <person name="Amirebrahimi M."/>
            <person name="Brakel J."/>
            <person name="Bostroem C."/>
            <person name="Chovatia M."/>
            <person name="Grimwood J."/>
            <person name="Jenkins J.W."/>
            <person name="Jueterbock A."/>
            <person name="Mraz A."/>
            <person name="Stam W.T."/>
            <person name="Tice H."/>
            <person name="Bornberg-Bauer E."/>
            <person name="Green P.J."/>
            <person name="Pearson G.A."/>
            <person name="Procaccini G."/>
            <person name="Duarte C.M."/>
            <person name="Schmutz J."/>
            <person name="Reusch T.B.H."/>
            <person name="Van de Peer Y."/>
        </authorList>
    </citation>
    <scope>NUCLEOTIDE SEQUENCE [LARGE SCALE GENOMIC DNA]</scope>
    <source>
        <strain evidence="3">cv. Finnish</strain>
    </source>
</reference>
<sequence length="221" mass="23735">MEETAGVCLKRRREDDGAGNDGSEVPVVLEAKRFHEELLLDILDDQIPGEDPGEGDLADVMRSLEEEIGLLPPSLPPSLSRSPSVGDGDGDGESEVSIFDEVIVSSEGDVGVLKDEEACRQPELGFLLEASDDELGLPPTTIAEEEGVVVVEKPSENWTLDDESGGSCYDAFDLVFDVHGTTNNVSVGVGNDDVVEFPEVFDGLGFPEIVTWLPELYLPAM</sequence>
<evidence type="ECO:0000313" key="3">
    <source>
        <dbReference type="Proteomes" id="UP000036987"/>
    </source>
</evidence>
<protein>
    <submittedName>
        <fullName evidence="2">Uncharacterized protein</fullName>
    </submittedName>
</protein>
<name>A0A0K9PKV6_ZOSMR</name>
<organism evidence="2 3">
    <name type="scientific">Zostera marina</name>
    <name type="common">Eelgrass</name>
    <dbReference type="NCBI Taxonomy" id="29655"/>
    <lineage>
        <taxon>Eukaryota</taxon>
        <taxon>Viridiplantae</taxon>
        <taxon>Streptophyta</taxon>
        <taxon>Embryophyta</taxon>
        <taxon>Tracheophyta</taxon>
        <taxon>Spermatophyta</taxon>
        <taxon>Magnoliopsida</taxon>
        <taxon>Liliopsida</taxon>
        <taxon>Zosteraceae</taxon>
        <taxon>Zostera</taxon>
    </lineage>
</organism>
<evidence type="ECO:0000256" key="1">
    <source>
        <dbReference type="SAM" id="MobiDB-lite"/>
    </source>
</evidence>
<dbReference type="EMBL" id="LFYR01000756">
    <property type="protein sequence ID" value="KMZ69673.1"/>
    <property type="molecule type" value="Genomic_DNA"/>
</dbReference>
<feature type="region of interest" description="Disordered" evidence="1">
    <location>
        <begin position="68"/>
        <end position="94"/>
    </location>
</feature>
<dbReference type="STRING" id="29655.A0A0K9PKV6"/>
<accession>A0A0K9PKV6</accession>
<evidence type="ECO:0000313" key="2">
    <source>
        <dbReference type="EMBL" id="KMZ69673.1"/>
    </source>
</evidence>
<proteinExistence type="predicted"/>
<feature type="region of interest" description="Disordered" evidence="1">
    <location>
        <begin position="1"/>
        <end position="24"/>
    </location>
</feature>
<dbReference type="OrthoDB" id="785381at2759"/>
<comment type="caution">
    <text evidence="2">The sequence shown here is derived from an EMBL/GenBank/DDBJ whole genome shotgun (WGS) entry which is preliminary data.</text>
</comment>
<dbReference type="PANTHER" id="PTHR34539:SF23">
    <property type="entry name" value="(WILD MALAYSIAN BANANA) HYPOTHETICAL PROTEIN"/>
    <property type="match status" value="1"/>
</dbReference>